<dbReference type="PRINTS" id="PR00800">
    <property type="entry name" value="YHDCRBOXLASE"/>
</dbReference>
<dbReference type="InterPro" id="IPR015421">
    <property type="entry name" value="PyrdxlP-dep_Trfase_major"/>
</dbReference>
<dbReference type="Gene3D" id="1.20.1340.10">
    <property type="entry name" value="dopa decarboxylase, N-terminal domain"/>
    <property type="match status" value="1"/>
</dbReference>
<evidence type="ECO:0000256" key="4">
    <source>
        <dbReference type="ARBA" id="ARBA00022898"/>
    </source>
</evidence>
<evidence type="ECO:0000313" key="8">
    <source>
        <dbReference type="Proteomes" id="UP001595851"/>
    </source>
</evidence>
<evidence type="ECO:0000256" key="3">
    <source>
        <dbReference type="ARBA" id="ARBA00022793"/>
    </source>
</evidence>
<keyword evidence="5 6" id="KW-0456">Lyase</keyword>
<dbReference type="Proteomes" id="UP001595851">
    <property type="component" value="Unassembled WGS sequence"/>
</dbReference>
<dbReference type="Gene3D" id="3.40.640.10">
    <property type="entry name" value="Type I PLP-dependent aspartate aminotransferase-like (Major domain)"/>
    <property type="match status" value="1"/>
</dbReference>
<sequence>MSVHMSPEEFRRHGKQVVDWIADYLACVESYPVMSQVKPGEIRRALPSGPPERGEPFEAVLSDLGRVLMPGVTHWQHPSFFGYFPSNASGPAILGDLLSSGLGVQGMSWVTSPACTELETLVVDWLAELLALPARFRTDAAGGGVIQDSASSASLVALLAALHRAGDGRVADEGVTRRYTLYVSSQTHSSLEKAARIAGLGSVGVRAVRVDPRTLAMDPGHLRTLLAEDAAAGAVPTMVCATVGTTSTTAVDPVAAIGEVCREHGVWLHVDAAYAGVAALCPELRWLNDGVAEYADSYVTNPHKWLLTNFDCTVLWTADRAPLLGALSILPEYLKNTATSVGSVIDYRDWQVPLGRRFRALKLWTVLRWYGAEGLRAHIRKGVELAQELASWIAAEPGFEVREPHPLGLVCFRPVWQELDAADADRATMRLMELLNTSGSMYLTHTRVDGRVELRMAIGGVATERRHVERAWEQIRWEHAALSRTLPGDPEH</sequence>
<dbReference type="Pfam" id="PF00282">
    <property type="entry name" value="Pyridoxal_deC"/>
    <property type="match status" value="1"/>
</dbReference>
<dbReference type="SUPFAM" id="SSF53383">
    <property type="entry name" value="PLP-dependent transferases"/>
    <property type="match status" value="1"/>
</dbReference>
<dbReference type="PANTHER" id="PTHR11999:SF70">
    <property type="entry name" value="MIP05841P"/>
    <property type="match status" value="1"/>
</dbReference>
<evidence type="ECO:0000256" key="5">
    <source>
        <dbReference type="ARBA" id="ARBA00023239"/>
    </source>
</evidence>
<dbReference type="RefSeq" id="WP_379526522.1">
    <property type="nucleotide sequence ID" value="NZ_JBHSBI010000002.1"/>
</dbReference>
<comment type="cofactor">
    <cofactor evidence="1 6">
        <name>pyridoxal 5'-phosphate</name>
        <dbReference type="ChEBI" id="CHEBI:597326"/>
    </cofactor>
</comment>
<dbReference type="InterPro" id="IPR002129">
    <property type="entry name" value="PyrdxlP-dep_de-COase"/>
</dbReference>
<proteinExistence type="inferred from homology"/>
<accession>A0ABV8FY20</accession>
<evidence type="ECO:0000313" key="7">
    <source>
        <dbReference type="EMBL" id="MFC4006358.1"/>
    </source>
</evidence>
<dbReference type="InterPro" id="IPR015422">
    <property type="entry name" value="PyrdxlP-dep_Trfase_small"/>
</dbReference>
<dbReference type="InterPro" id="IPR010977">
    <property type="entry name" value="Aromatic_deC"/>
</dbReference>
<keyword evidence="8" id="KW-1185">Reference proteome</keyword>
<keyword evidence="3" id="KW-0210">Decarboxylase</keyword>
<keyword evidence="4 6" id="KW-0663">Pyridoxal phosphate</keyword>
<name>A0ABV8FY20_9ACTN</name>
<reference evidence="8" key="1">
    <citation type="journal article" date="2019" name="Int. J. Syst. Evol. Microbiol.">
        <title>The Global Catalogue of Microorganisms (GCM) 10K type strain sequencing project: providing services to taxonomists for standard genome sequencing and annotation.</title>
        <authorList>
            <consortium name="The Broad Institute Genomics Platform"/>
            <consortium name="The Broad Institute Genome Sequencing Center for Infectious Disease"/>
            <person name="Wu L."/>
            <person name="Ma J."/>
        </authorList>
    </citation>
    <scope>NUCLEOTIDE SEQUENCE [LARGE SCALE GENOMIC DNA]</scope>
    <source>
        <strain evidence="8">TBRC 1276</strain>
    </source>
</reference>
<organism evidence="7 8">
    <name type="scientific">Nonomuraea purpurea</name>
    <dbReference type="NCBI Taxonomy" id="1849276"/>
    <lineage>
        <taxon>Bacteria</taxon>
        <taxon>Bacillati</taxon>
        <taxon>Actinomycetota</taxon>
        <taxon>Actinomycetes</taxon>
        <taxon>Streptosporangiales</taxon>
        <taxon>Streptosporangiaceae</taxon>
        <taxon>Nonomuraea</taxon>
    </lineage>
</organism>
<comment type="caution">
    <text evidence="7">The sequence shown here is derived from an EMBL/GenBank/DDBJ whole genome shotgun (WGS) entry which is preliminary data.</text>
</comment>
<dbReference type="EMBL" id="JBHSBI010000002">
    <property type="protein sequence ID" value="MFC4006358.1"/>
    <property type="molecule type" value="Genomic_DNA"/>
</dbReference>
<dbReference type="PANTHER" id="PTHR11999">
    <property type="entry name" value="GROUP II PYRIDOXAL-5-PHOSPHATE DECARBOXYLASE"/>
    <property type="match status" value="1"/>
</dbReference>
<dbReference type="Gene3D" id="3.90.1150.10">
    <property type="entry name" value="Aspartate Aminotransferase, domain 1"/>
    <property type="match status" value="1"/>
</dbReference>
<evidence type="ECO:0000256" key="2">
    <source>
        <dbReference type="ARBA" id="ARBA00009533"/>
    </source>
</evidence>
<dbReference type="InterPro" id="IPR015424">
    <property type="entry name" value="PyrdxlP-dep_Trfase"/>
</dbReference>
<protein>
    <submittedName>
        <fullName evidence="7">Pyridoxal-dependent decarboxylase</fullName>
    </submittedName>
</protein>
<gene>
    <name evidence="7" type="ORF">ACFOY2_03940</name>
</gene>
<evidence type="ECO:0000256" key="1">
    <source>
        <dbReference type="ARBA" id="ARBA00001933"/>
    </source>
</evidence>
<comment type="similarity">
    <text evidence="2 6">Belongs to the group II decarboxylase family.</text>
</comment>
<evidence type="ECO:0000256" key="6">
    <source>
        <dbReference type="RuleBase" id="RU000382"/>
    </source>
</evidence>